<dbReference type="Proteomes" id="UP000789706">
    <property type="component" value="Unassembled WGS sequence"/>
</dbReference>
<dbReference type="AlphaFoldDB" id="A0A9N9BK00"/>
<evidence type="ECO:0000256" key="1">
    <source>
        <dbReference type="SAM" id="MobiDB-lite"/>
    </source>
</evidence>
<sequence length="82" mass="9199">QEESGTESDTESDEEFEVEELEEKLFAYLEIENESSESPSEEDGFKTSVQDGGFLEDDLERISIEETFSNADGPGALWILGR</sequence>
<reference evidence="2" key="1">
    <citation type="submission" date="2021-06" db="EMBL/GenBank/DDBJ databases">
        <authorList>
            <person name="Kallberg Y."/>
            <person name="Tangrot J."/>
            <person name="Rosling A."/>
        </authorList>
    </citation>
    <scope>NUCLEOTIDE SEQUENCE</scope>
    <source>
        <strain evidence="2">AZ414A</strain>
    </source>
</reference>
<feature type="non-terminal residue" evidence="2">
    <location>
        <position position="1"/>
    </location>
</feature>
<name>A0A9N9BK00_9GLOM</name>
<comment type="caution">
    <text evidence="2">The sequence shown here is derived from an EMBL/GenBank/DDBJ whole genome shotgun (WGS) entry which is preliminary data.</text>
</comment>
<feature type="region of interest" description="Disordered" evidence="1">
    <location>
        <begin position="1"/>
        <end position="20"/>
    </location>
</feature>
<feature type="region of interest" description="Disordered" evidence="1">
    <location>
        <begin position="32"/>
        <end position="52"/>
    </location>
</feature>
<dbReference type="EMBL" id="CAJVPK010001040">
    <property type="protein sequence ID" value="CAG8567161.1"/>
    <property type="molecule type" value="Genomic_DNA"/>
</dbReference>
<feature type="compositionally biased region" description="Acidic residues" evidence="1">
    <location>
        <begin position="32"/>
        <end position="42"/>
    </location>
</feature>
<accession>A0A9N9BK00</accession>
<proteinExistence type="predicted"/>
<evidence type="ECO:0000313" key="2">
    <source>
        <dbReference type="EMBL" id="CAG8567161.1"/>
    </source>
</evidence>
<gene>
    <name evidence="2" type="ORF">DEBURN_LOCUS7887</name>
</gene>
<organism evidence="2 3">
    <name type="scientific">Diversispora eburnea</name>
    <dbReference type="NCBI Taxonomy" id="1213867"/>
    <lineage>
        <taxon>Eukaryota</taxon>
        <taxon>Fungi</taxon>
        <taxon>Fungi incertae sedis</taxon>
        <taxon>Mucoromycota</taxon>
        <taxon>Glomeromycotina</taxon>
        <taxon>Glomeromycetes</taxon>
        <taxon>Diversisporales</taxon>
        <taxon>Diversisporaceae</taxon>
        <taxon>Diversispora</taxon>
    </lineage>
</organism>
<protein>
    <submittedName>
        <fullName evidence="2">5835_t:CDS:1</fullName>
    </submittedName>
</protein>
<keyword evidence="3" id="KW-1185">Reference proteome</keyword>
<evidence type="ECO:0000313" key="3">
    <source>
        <dbReference type="Proteomes" id="UP000789706"/>
    </source>
</evidence>